<feature type="domain" description="N-acetyltransferase" evidence="1">
    <location>
        <begin position="12"/>
        <end position="172"/>
    </location>
</feature>
<keyword evidence="2" id="KW-0808">Transferase</keyword>
<gene>
    <name evidence="2" type="ORF">HLQ16_19225</name>
</gene>
<dbReference type="RefSeq" id="WP_171298641.1">
    <property type="nucleotide sequence ID" value="NZ_CP087099.1"/>
</dbReference>
<accession>A0A7Y3SZT8</accession>
<evidence type="ECO:0000313" key="3">
    <source>
        <dbReference type="Proteomes" id="UP000531659"/>
    </source>
</evidence>
<dbReference type="PROSITE" id="PS51186">
    <property type="entry name" value="GNAT"/>
    <property type="match status" value="1"/>
</dbReference>
<dbReference type="Proteomes" id="UP000531659">
    <property type="component" value="Unassembled WGS sequence"/>
</dbReference>
<dbReference type="PANTHER" id="PTHR43792">
    <property type="entry name" value="GNAT FAMILY, PUTATIVE (AFU_ORTHOLOGUE AFUA_3G00765)-RELATED-RELATED"/>
    <property type="match status" value="1"/>
</dbReference>
<comment type="caution">
    <text evidence="2">The sequence shown here is derived from an EMBL/GenBank/DDBJ whole genome shotgun (WGS) entry which is preliminary data.</text>
</comment>
<dbReference type="Gene3D" id="3.40.630.30">
    <property type="match status" value="1"/>
</dbReference>
<dbReference type="InterPro" id="IPR016181">
    <property type="entry name" value="Acyl_CoA_acyltransferase"/>
</dbReference>
<dbReference type="Pfam" id="PF13302">
    <property type="entry name" value="Acetyltransf_3"/>
    <property type="match status" value="1"/>
</dbReference>
<sequence>MINKVICETKRLLIREYTAVDGKELGAFAGKEFITRWLPDWIGAEEWATPWIKGKVMNGYKLNNPMEGILFYAVIEKESGKIVGNVGVHSFNVNEVGVAYFINEDYKCRGYITEAMQSFVEYIFSKFGYEYLITTIQPDNLGSIAVAKKIGFDYIETINIVDDGQIEELPFNYYHLENLNRQN</sequence>
<dbReference type="InterPro" id="IPR051531">
    <property type="entry name" value="N-acetyltransferase"/>
</dbReference>
<dbReference type="PANTHER" id="PTHR43792:SF16">
    <property type="entry name" value="N-ACETYLTRANSFERASE DOMAIN-CONTAINING PROTEIN"/>
    <property type="match status" value="1"/>
</dbReference>
<dbReference type="AlphaFoldDB" id="A0A7Y3SZT8"/>
<organism evidence="2 3">
    <name type="scientific">Clostridium estertheticum</name>
    <dbReference type="NCBI Taxonomy" id="238834"/>
    <lineage>
        <taxon>Bacteria</taxon>
        <taxon>Bacillati</taxon>
        <taxon>Bacillota</taxon>
        <taxon>Clostridia</taxon>
        <taxon>Eubacteriales</taxon>
        <taxon>Clostridiaceae</taxon>
        <taxon>Clostridium</taxon>
    </lineage>
</organism>
<dbReference type="SUPFAM" id="SSF55729">
    <property type="entry name" value="Acyl-CoA N-acyltransferases (Nat)"/>
    <property type="match status" value="1"/>
</dbReference>
<reference evidence="2 3" key="1">
    <citation type="submission" date="2020-05" db="EMBL/GenBank/DDBJ databases">
        <title>Complete genome of Clostridium estertheticum subspecies estertheticum, isolated from Vacuum packed lamb meat from New Zealand imported to Switzerland.</title>
        <authorList>
            <person name="Wambui J."/>
            <person name="Stevens M.J.A."/>
            <person name="Stephan R."/>
        </authorList>
    </citation>
    <scope>NUCLEOTIDE SEQUENCE [LARGE SCALE GENOMIC DNA]</scope>
    <source>
        <strain evidence="2 3">CEST001</strain>
    </source>
</reference>
<evidence type="ECO:0000313" key="2">
    <source>
        <dbReference type="EMBL" id="NNU78048.1"/>
    </source>
</evidence>
<proteinExistence type="predicted"/>
<dbReference type="GO" id="GO:0016747">
    <property type="term" value="F:acyltransferase activity, transferring groups other than amino-acyl groups"/>
    <property type="evidence" value="ECO:0007669"/>
    <property type="project" value="InterPro"/>
</dbReference>
<protein>
    <submittedName>
        <fullName evidence="2">GNAT family N-acetyltransferase</fullName>
    </submittedName>
</protein>
<dbReference type="InterPro" id="IPR000182">
    <property type="entry name" value="GNAT_dom"/>
</dbReference>
<evidence type="ECO:0000259" key="1">
    <source>
        <dbReference type="PROSITE" id="PS51186"/>
    </source>
</evidence>
<dbReference type="EMBL" id="JABEYB010000018">
    <property type="protein sequence ID" value="NNU78048.1"/>
    <property type="molecule type" value="Genomic_DNA"/>
</dbReference>
<name>A0A7Y3SZT8_9CLOT</name>